<dbReference type="EMBL" id="NRRL01000012">
    <property type="protein sequence ID" value="MBK1667846.1"/>
    <property type="molecule type" value="Genomic_DNA"/>
</dbReference>
<reference evidence="2 3" key="1">
    <citation type="journal article" date="2020" name="Microorganisms">
        <title>Osmotic Adaptation and Compatible Solute Biosynthesis of Phototrophic Bacteria as Revealed from Genome Analyses.</title>
        <authorList>
            <person name="Imhoff J.F."/>
            <person name="Rahn T."/>
            <person name="Kunzel S."/>
            <person name="Keller A."/>
            <person name="Neulinger S.C."/>
        </authorList>
    </citation>
    <scope>NUCLEOTIDE SEQUENCE [LARGE SCALE GENOMIC DNA]</scope>
    <source>
        <strain evidence="2 3">DSM 9895</strain>
    </source>
</reference>
<feature type="domain" description="ChrR-like cupin" evidence="1">
    <location>
        <begin position="138"/>
        <end position="211"/>
    </location>
</feature>
<dbReference type="Pfam" id="PF12973">
    <property type="entry name" value="Cupin_7"/>
    <property type="match status" value="1"/>
</dbReference>
<dbReference type="NCBIfam" id="TIGR02451">
    <property type="entry name" value="anti_sig_ChrR"/>
    <property type="match status" value="1"/>
</dbReference>
<dbReference type="CDD" id="cd20301">
    <property type="entry name" value="cupin_ChrR"/>
    <property type="match status" value="1"/>
</dbReference>
<dbReference type="InterPro" id="IPR014710">
    <property type="entry name" value="RmlC-like_jellyroll"/>
</dbReference>
<dbReference type="Gene3D" id="2.60.120.10">
    <property type="entry name" value="Jelly Rolls"/>
    <property type="match status" value="1"/>
</dbReference>
<gene>
    <name evidence="2" type="ORF">CKO28_07330</name>
</gene>
<name>A0ABS1DBL0_9PROT</name>
<dbReference type="InterPro" id="IPR025979">
    <property type="entry name" value="ChrR-like_cupin_dom"/>
</dbReference>
<comment type="caution">
    <text evidence="2">The sequence shown here is derived from an EMBL/GenBank/DDBJ whole genome shotgun (WGS) entry which is preliminary data.</text>
</comment>
<dbReference type="InterPro" id="IPR012807">
    <property type="entry name" value="Anti-sigma_ChrR"/>
</dbReference>
<dbReference type="InterPro" id="IPR011051">
    <property type="entry name" value="RmlC_Cupin_sf"/>
</dbReference>
<evidence type="ECO:0000313" key="2">
    <source>
        <dbReference type="EMBL" id="MBK1667846.1"/>
    </source>
</evidence>
<keyword evidence="3" id="KW-1185">Reference proteome</keyword>
<accession>A0ABS1DBL0</accession>
<proteinExistence type="predicted"/>
<protein>
    <recommendedName>
        <fullName evidence="1">ChrR-like cupin domain-containing protein</fullName>
    </recommendedName>
</protein>
<dbReference type="SUPFAM" id="SSF51182">
    <property type="entry name" value="RmlC-like cupins"/>
    <property type="match status" value="1"/>
</dbReference>
<evidence type="ECO:0000313" key="3">
    <source>
        <dbReference type="Proteomes" id="UP001296873"/>
    </source>
</evidence>
<evidence type="ECO:0000259" key="1">
    <source>
        <dbReference type="Pfam" id="PF12973"/>
    </source>
</evidence>
<dbReference type="RefSeq" id="WP_200340004.1">
    <property type="nucleotide sequence ID" value="NZ_NRRL01000012.1"/>
</dbReference>
<organism evidence="2 3">
    <name type="scientific">Rhodovibrio sodomensis</name>
    <dbReference type="NCBI Taxonomy" id="1088"/>
    <lineage>
        <taxon>Bacteria</taxon>
        <taxon>Pseudomonadati</taxon>
        <taxon>Pseudomonadota</taxon>
        <taxon>Alphaproteobacteria</taxon>
        <taxon>Rhodospirillales</taxon>
        <taxon>Rhodovibrionaceae</taxon>
        <taxon>Rhodovibrio</taxon>
    </lineage>
</organism>
<dbReference type="Proteomes" id="UP001296873">
    <property type="component" value="Unassembled WGS sequence"/>
</dbReference>
<dbReference type="Gene3D" id="1.10.10.1320">
    <property type="entry name" value="Anti-sigma factor, zinc-finger domain"/>
    <property type="match status" value="1"/>
</dbReference>
<sequence length="233" mass="24823">MAEHLAPDDLLQEYAAGNLSEPLSLLVATHIALKPESRQTVRFYEDVGGALLAASAPEPMADDAFDSVMARIEAGTPVVPDGGTAAAPVDDAARTRAALPEGVRIAADVPTPLRDYLARVGETASWRQRGGSVAELDLLPDYPGYKTRLLRITAGSRIPQHTHDGAEYTLVLEGSFTDSTGRYARGDVSVADDDVTHQPVAGQECDCICLAVTDAPLKMTGPFGRILNYFVDM</sequence>
<dbReference type="InterPro" id="IPR041916">
    <property type="entry name" value="Anti_sigma_zinc_sf"/>
</dbReference>